<accession>A0A8S4PER1</accession>
<feature type="compositionally biased region" description="Polar residues" evidence="4">
    <location>
        <begin position="844"/>
        <end position="866"/>
    </location>
</feature>
<dbReference type="SUPFAM" id="SSF48452">
    <property type="entry name" value="TPR-like"/>
    <property type="match status" value="2"/>
</dbReference>
<dbReference type="PANTHER" id="PTHR44314:SF1">
    <property type="entry name" value="CILIA- AND FLAGELLA-ASSOCIATED PROTEIN 70"/>
    <property type="match status" value="1"/>
</dbReference>
<sequence length="1155" mass="129434">ARNFYGDFSCRTLCITLIYSIFTSPKVVNCVSELRGDHILLDYVHIRVRMGDSDIGHVRGPEAITITVLRARNLRGNKGETLNSVVKVEHIDKQLGETPKVECSPESPAEYNYSTQLNATFEDPLSLDEFAHRPVLLTVVEVLAKEKKQKEEKTIQLGQCTVDLIHLVKGELKRKYTLQIHPLPGSPLESVPAENPKAELDVVAFVGEPLLTEPQLQDSNLMSVSVESMYSPPDAWMPSGPQFIYTVALPIPITGEKENTVVFPAGSLKMAAEKEFISKQKRWPNTTNMQGGAVYIPESCLPTDNIEDEDGDLRSRDEREHRSIAEQEKNRVVWNTERRCFLDPQAVKSFQEKIAKNRYWPVEVMRMAVPTAGKGKKGANDDDGHFSFHGVCYINMAPLLYPGVKRIRGAYKVHAFLEHDVAEKTSRKGGLAEEAAKIASGIMFRSSSSPFPKKGKDDVKGKDAKKAASAMMKPADSASEADGQPQNVEGQQYVEAKSYIMLEIDLLQPLVHKRPPEELAQRVAEYIPPRPLFPKRTNGAEKAVEDYHNQIASVADLVLEEFRESFGDELRAGNAPLTTDSMEARRQGLLYSLNASGKYFAFKERLKHSVVKIVREKYLRTTSFEDKDQLQAFLSELYVYLVDQMHVGLGKVLSIEDQTPVPEPLTDSAQLKHFAREAEVNENFELAAKYYQERIARTRNDPEHWFDYGTFCLYINDITKAEECFKECVSINQKHLNGLLLYGVVCAMQDQNEAAETFFEAATCVDPQCILAWVMLGLFYDGVCNEIGAEMAFLEANKLNVQVTRQLMEDEKQKERELHEKEEDKLLMDAARDAHGDALAVPSVKNTPATPSGLESKQNSMTSKSQMLKKGQQKKPGVSSSQNKSMESVASMRPGSQTRGSQRGTPMPEPEEIDEPPPREPTPVPTSTVFMQAIEWLLEVKAMPFTERALAHELLEPNGGPGAIYHIAYARLKLQKKEMEEAELSLKEALQFDHQNPDAWAIMGHVKYLVGDSMAAKDCYERTLSFIGDASEMHSIYLRLASIYLQEGKFQEAKNCFLMACKKSPSCVSWVGVGIACYRLGELSEAEDALSEANILNNSDPEVWGYLSLVCLKTNRQLEAEQAYKYALKVNLVDEELLGEIHGVQQEVGFGNPEM</sequence>
<dbReference type="GO" id="GO:0003341">
    <property type="term" value="P:cilium movement"/>
    <property type="evidence" value="ECO:0007669"/>
    <property type="project" value="TreeGrafter"/>
</dbReference>
<evidence type="ECO:0000313" key="5">
    <source>
        <dbReference type="EMBL" id="CAH1791968.1"/>
    </source>
</evidence>
<name>A0A8S4PER1_OWEFU</name>
<evidence type="ECO:0008006" key="7">
    <source>
        <dbReference type="Google" id="ProtNLM"/>
    </source>
</evidence>
<feature type="compositionally biased region" description="Polar residues" evidence="4">
    <location>
        <begin position="878"/>
        <end position="904"/>
    </location>
</feature>
<comment type="caution">
    <text evidence="5">The sequence shown here is derived from an EMBL/GenBank/DDBJ whole genome shotgun (WGS) entry which is preliminary data.</text>
</comment>
<dbReference type="GO" id="GO:0031514">
    <property type="term" value="C:motile cilium"/>
    <property type="evidence" value="ECO:0007669"/>
    <property type="project" value="TreeGrafter"/>
</dbReference>
<dbReference type="Pfam" id="PF13181">
    <property type="entry name" value="TPR_8"/>
    <property type="match status" value="2"/>
</dbReference>
<evidence type="ECO:0000256" key="4">
    <source>
        <dbReference type="SAM" id="MobiDB-lite"/>
    </source>
</evidence>
<keyword evidence="6" id="KW-1185">Reference proteome</keyword>
<gene>
    <name evidence="5" type="ORF">OFUS_LOCUS16997</name>
</gene>
<dbReference type="InterPro" id="IPR011990">
    <property type="entry name" value="TPR-like_helical_dom_sf"/>
</dbReference>
<dbReference type="GO" id="GO:0060271">
    <property type="term" value="P:cilium assembly"/>
    <property type="evidence" value="ECO:0007669"/>
    <property type="project" value="TreeGrafter"/>
</dbReference>
<keyword evidence="2 3" id="KW-0802">TPR repeat</keyword>
<reference evidence="5" key="1">
    <citation type="submission" date="2022-03" db="EMBL/GenBank/DDBJ databases">
        <authorList>
            <person name="Martin C."/>
        </authorList>
    </citation>
    <scope>NUCLEOTIDE SEQUENCE</scope>
</reference>
<dbReference type="EMBL" id="CAIIXF020000008">
    <property type="protein sequence ID" value="CAH1791968.1"/>
    <property type="molecule type" value="Genomic_DNA"/>
</dbReference>
<keyword evidence="1" id="KW-0677">Repeat</keyword>
<dbReference type="Proteomes" id="UP000749559">
    <property type="component" value="Unassembled WGS sequence"/>
</dbReference>
<dbReference type="Gene3D" id="1.25.40.10">
    <property type="entry name" value="Tetratricopeptide repeat domain"/>
    <property type="match status" value="2"/>
</dbReference>
<feature type="repeat" description="TPR" evidence="3">
    <location>
        <begin position="1034"/>
        <end position="1067"/>
    </location>
</feature>
<dbReference type="PROSITE" id="PS50005">
    <property type="entry name" value="TPR"/>
    <property type="match status" value="1"/>
</dbReference>
<dbReference type="InterPro" id="IPR052628">
    <property type="entry name" value="CFAP70"/>
</dbReference>
<proteinExistence type="predicted"/>
<dbReference type="OrthoDB" id="10262375at2759"/>
<dbReference type="PANTHER" id="PTHR44314">
    <property type="entry name" value="CILIA- AND FLAGELLA-ASSOCIATED PROTEIN 70"/>
    <property type="match status" value="1"/>
</dbReference>
<feature type="non-terminal residue" evidence="5">
    <location>
        <position position="1"/>
    </location>
</feature>
<protein>
    <recommendedName>
        <fullName evidence="7">Cilia- and flagella-associated protein 70</fullName>
    </recommendedName>
</protein>
<evidence type="ECO:0000256" key="2">
    <source>
        <dbReference type="ARBA" id="ARBA00022803"/>
    </source>
</evidence>
<evidence type="ECO:0000256" key="3">
    <source>
        <dbReference type="PROSITE-ProRule" id="PRU00339"/>
    </source>
</evidence>
<dbReference type="AlphaFoldDB" id="A0A8S4PER1"/>
<evidence type="ECO:0000313" key="6">
    <source>
        <dbReference type="Proteomes" id="UP000749559"/>
    </source>
</evidence>
<dbReference type="SMART" id="SM00028">
    <property type="entry name" value="TPR"/>
    <property type="match status" value="7"/>
</dbReference>
<dbReference type="InterPro" id="IPR019734">
    <property type="entry name" value="TPR_rpt"/>
</dbReference>
<organism evidence="5 6">
    <name type="scientific">Owenia fusiformis</name>
    <name type="common">Polychaete worm</name>
    <dbReference type="NCBI Taxonomy" id="6347"/>
    <lineage>
        <taxon>Eukaryota</taxon>
        <taxon>Metazoa</taxon>
        <taxon>Spiralia</taxon>
        <taxon>Lophotrochozoa</taxon>
        <taxon>Annelida</taxon>
        <taxon>Polychaeta</taxon>
        <taxon>Sedentaria</taxon>
        <taxon>Canalipalpata</taxon>
        <taxon>Sabellida</taxon>
        <taxon>Oweniida</taxon>
        <taxon>Oweniidae</taxon>
        <taxon>Owenia</taxon>
    </lineage>
</organism>
<dbReference type="GO" id="GO:0070062">
    <property type="term" value="C:extracellular exosome"/>
    <property type="evidence" value="ECO:0007669"/>
    <property type="project" value="TreeGrafter"/>
</dbReference>
<evidence type="ECO:0000256" key="1">
    <source>
        <dbReference type="ARBA" id="ARBA00022737"/>
    </source>
</evidence>
<feature type="region of interest" description="Disordered" evidence="4">
    <location>
        <begin position="838"/>
        <end position="925"/>
    </location>
</feature>